<feature type="region of interest" description="Disordered" evidence="3">
    <location>
        <begin position="354"/>
        <end position="387"/>
    </location>
</feature>
<dbReference type="InterPro" id="IPR058624">
    <property type="entry name" value="MdtA-like_HH"/>
</dbReference>
<dbReference type="FunFam" id="2.40.420.20:FF:000001">
    <property type="entry name" value="Efflux RND transporter periplasmic adaptor subunit"/>
    <property type="match status" value="1"/>
</dbReference>
<organism evidence="8 9">
    <name type="scientific">Rhizobium paranaense</name>
    <dbReference type="NCBI Taxonomy" id="1650438"/>
    <lineage>
        <taxon>Bacteria</taxon>
        <taxon>Pseudomonadati</taxon>
        <taxon>Pseudomonadota</taxon>
        <taxon>Alphaproteobacteria</taxon>
        <taxon>Hyphomicrobiales</taxon>
        <taxon>Rhizobiaceae</taxon>
        <taxon>Rhizobium/Agrobacterium group</taxon>
        <taxon>Rhizobium</taxon>
    </lineage>
</organism>
<dbReference type="Pfam" id="PF25917">
    <property type="entry name" value="BSH_RND"/>
    <property type="match status" value="1"/>
</dbReference>
<comment type="subcellular location">
    <subcellularLocation>
        <location evidence="1">Cell envelope</location>
    </subcellularLocation>
</comment>
<reference evidence="8 9" key="1">
    <citation type="submission" date="2020-08" db="EMBL/GenBank/DDBJ databases">
        <title>Genomic Encyclopedia of Type Strains, Phase IV (KMG-V): Genome sequencing to study the core and pangenomes of soil and plant-associated prokaryotes.</title>
        <authorList>
            <person name="Whitman W."/>
        </authorList>
    </citation>
    <scope>NUCLEOTIDE SEQUENCE [LARGE SCALE GENOMIC DNA]</scope>
    <source>
        <strain evidence="8 9">SEMIA 4064</strain>
    </source>
</reference>
<evidence type="ECO:0000259" key="6">
    <source>
        <dbReference type="Pfam" id="PF25944"/>
    </source>
</evidence>
<evidence type="ECO:0000256" key="1">
    <source>
        <dbReference type="ARBA" id="ARBA00004196"/>
    </source>
</evidence>
<evidence type="ECO:0000259" key="5">
    <source>
        <dbReference type="Pfam" id="PF25917"/>
    </source>
</evidence>
<proteinExistence type="inferred from homology"/>
<sequence length="387" mass="41157">MRVALPLQQTVTRYFELTGNTAAINSVDIEARVQGFVESIDYRDGMPVTKDTQLFGLQRNTYQAQVDQAQATLASAQASQVGANQEYQRQLNLSKQSVTTQTALDSAKATLDQANATILNAQASLDLAVINLGYTKVLAPFDGIVTAHLVDVGALVGVSGPTKLATIVQTDPLYVNFNVSEPQVLMIKQAMAKEGHTFRQTDLPTIPFEIGLQSETGYPFKGHLDYAAPQVDSSTGTLSVRGIVDNKERALLPGLFVRVRVPVGHDDKALLVRDDAIGTNQQGSYVLVVGKDDAVEQKLVKTGQREGPLCVIESGLDAGDWVVTEGIQQAIPGNKVAPEKVALDAVAAASTSNNGALAIDVPKPDAQKADTTQSDATKSDTAKSDTP</sequence>
<dbReference type="AlphaFoldDB" id="A0A7W8XPH3"/>
<accession>A0A7W8XPH3</accession>
<keyword evidence="9" id="KW-1185">Reference proteome</keyword>
<dbReference type="Gene3D" id="2.40.50.100">
    <property type="match status" value="1"/>
</dbReference>
<dbReference type="GO" id="GO:0022857">
    <property type="term" value="F:transmembrane transporter activity"/>
    <property type="evidence" value="ECO:0007669"/>
    <property type="project" value="InterPro"/>
</dbReference>
<dbReference type="InterPro" id="IPR058627">
    <property type="entry name" value="MdtA-like_C"/>
</dbReference>
<dbReference type="InterPro" id="IPR058626">
    <property type="entry name" value="MdtA-like_b-barrel"/>
</dbReference>
<dbReference type="GO" id="GO:0005886">
    <property type="term" value="C:plasma membrane"/>
    <property type="evidence" value="ECO:0007669"/>
    <property type="project" value="TreeGrafter"/>
</dbReference>
<evidence type="ECO:0000313" key="9">
    <source>
        <dbReference type="Proteomes" id="UP000549882"/>
    </source>
</evidence>
<dbReference type="Pfam" id="PF25876">
    <property type="entry name" value="HH_MFP_RND"/>
    <property type="match status" value="1"/>
</dbReference>
<evidence type="ECO:0000313" key="8">
    <source>
        <dbReference type="EMBL" id="MBB5573190.1"/>
    </source>
</evidence>
<dbReference type="NCBIfam" id="TIGR01730">
    <property type="entry name" value="RND_mfp"/>
    <property type="match status" value="1"/>
</dbReference>
<feature type="domain" description="Multidrug resistance protein MdtA-like C-terminal permuted SH3" evidence="7">
    <location>
        <begin position="269"/>
        <end position="328"/>
    </location>
</feature>
<dbReference type="GO" id="GO:0030313">
    <property type="term" value="C:cell envelope"/>
    <property type="evidence" value="ECO:0007669"/>
    <property type="project" value="UniProtKB-SubCell"/>
</dbReference>
<evidence type="ECO:0000259" key="7">
    <source>
        <dbReference type="Pfam" id="PF25967"/>
    </source>
</evidence>
<feature type="compositionally biased region" description="Basic and acidic residues" evidence="3">
    <location>
        <begin position="377"/>
        <end position="387"/>
    </location>
</feature>
<feature type="domain" description="Multidrug resistance protein MdtA-like barrel-sandwich hybrid" evidence="5">
    <location>
        <begin position="25"/>
        <end position="167"/>
    </location>
</feature>
<dbReference type="Pfam" id="PF25967">
    <property type="entry name" value="RND-MFP_C"/>
    <property type="match status" value="1"/>
</dbReference>
<dbReference type="PANTHER" id="PTHR30158:SF24">
    <property type="entry name" value="HLYD FAMILY SECRETION PROTEIN"/>
    <property type="match status" value="1"/>
</dbReference>
<evidence type="ECO:0000259" key="4">
    <source>
        <dbReference type="Pfam" id="PF25876"/>
    </source>
</evidence>
<dbReference type="PANTHER" id="PTHR30158">
    <property type="entry name" value="ACRA/E-RELATED COMPONENT OF DRUG EFFLUX TRANSPORTER"/>
    <property type="match status" value="1"/>
</dbReference>
<feature type="domain" description="Multidrug resistance protein MdtA-like beta-barrel" evidence="6">
    <location>
        <begin position="172"/>
        <end position="264"/>
    </location>
</feature>
<dbReference type="InterPro" id="IPR058625">
    <property type="entry name" value="MdtA-like_BSH"/>
</dbReference>
<gene>
    <name evidence="8" type="ORF">GGD50_001794</name>
</gene>
<dbReference type="EMBL" id="JACHBI010000002">
    <property type="protein sequence ID" value="MBB5573190.1"/>
    <property type="molecule type" value="Genomic_DNA"/>
</dbReference>
<dbReference type="InterPro" id="IPR006143">
    <property type="entry name" value="RND_pump_MFP"/>
</dbReference>
<dbReference type="Gene3D" id="2.40.30.170">
    <property type="match status" value="1"/>
</dbReference>
<dbReference type="SUPFAM" id="SSF111369">
    <property type="entry name" value="HlyD-like secretion proteins"/>
    <property type="match status" value="1"/>
</dbReference>
<comment type="similarity">
    <text evidence="2">Belongs to the membrane fusion protein (MFP) (TC 8.A.1) family.</text>
</comment>
<feature type="domain" description="Multidrug resistance protein MdtA-like alpha-helical hairpin" evidence="4">
    <location>
        <begin position="66"/>
        <end position="135"/>
    </location>
</feature>
<dbReference type="Gene3D" id="1.10.287.470">
    <property type="entry name" value="Helix hairpin bin"/>
    <property type="match status" value="1"/>
</dbReference>
<dbReference type="Pfam" id="PF25944">
    <property type="entry name" value="Beta-barrel_RND"/>
    <property type="match status" value="1"/>
</dbReference>
<dbReference type="Gene3D" id="2.40.420.20">
    <property type="match status" value="1"/>
</dbReference>
<dbReference type="Proteomes" id="UP000549882">
    <property type="component" value="Unassembled WGS sequence"/>
</dbReference>
<evidence type="ECO:0000256" key="2">
    <source>
        <dbReference type="ARBA" id="ARBA00009477"/>
    </source>
</evidence>
<comment type="caution">
    <text evidence="8">The sequence shown here is derived from an EMBL/GenBank/DDBJ whole genome shotgun (WGS) entry which is preliminary data.</text>
</comment>
<name>A0A7W8XPH3_9HYPH</name>
<evidence type="ECO:0000256" key="3">
    <source>
        <dbReference type="SAM" id="MobiDB-lite"/>
    </source>
</evidence>
<dbReference type="GO" id="GO:0046677">
    <property type="term" value="P:response to antibiotic"/>
    <property type="evidence" value="ECO:0007669"/>
    <property type="project" value="TreeGrafter"/>
</dbReference>
<protein>
    <submittedName>
        <fullName evidence="8">RND family efflux transporter MFP subunit</fullName>
    </submittedName>
</protein>